<reference evidence="2" key="1">
    <citation type="submission" date="2013-11" db="EMBL/GenBank/DDBJ databases">
        <title>Genome sequence of the fusiform rust pathogen reveals effectors for host alternation and coevolution with pine.</title>
        <authorList>
            <consortium name="DOE Joint Genome Institute"/>
            <person name="Smith K."/>
            <person name="Pendleton A."/>
            <person name="Kubisiak T."/>
            <person name="Anderson C."/>
            <person name="Salamov A."/>
            <person name="Aerts A."/>
            <person name="Riley R."/>
            <person name="Clum A."/>
            <person name="Lindquist E."/>
            <person name="Ence D."/>
            <person name="Campbell M."/>
            <person name="Kronenberg Z."/>
            <person name="Feau N."/>
            <person name="Dhillon B."/>
            <person name="Hamelin R."/>
            <person name="Burleigh J."/>
            <person name="Smith J."/>
            <person name="Yandell M."/>
            <person name="Nelson C."/>
            <person name="Grigoriev I."/>
            <person name="Davis J."/>
        </authorList>
    </citation>
    <scope>NUCLEOTIDE SEQUENCE</scope>
    <source>
        <strain evidence="2">G11</strain>
    </source>
</reference>
<keyword evidence="1" id="KW-0472">Membrane</keyword>
<dbReference type="Proteomes" id="UP000886653">
    <property type="component" value="Unassembled WGS sequence"/>
</dbReference>
<proteinExistence type="predicted"/>
<evidence type="ECO:0000313" key="2">
    <source>
        <dbReference type="EMBL" id="KAG0140362.1"/>
    </source>
</evidence>
<protein>
    <submittedName>
        <fullName evidence="2">Uncharacterized protein</fullName>
    </submittedName>
</protein>
<evidence type="ECO:0000256" key="1">
    <source>
        <dbReference type="SAM" id="Phobius"/>
    </source>
</evidence>
<dbReference type="EMBL" id="MU167450">
    <property type="protein sequence ID" value="KAG0140362.1"/>
    <property type="molecule type" value="Genomic_DNA"/>
</dbReference>
<dbReference type="AlphaFoldDB" id="A0A9P6T5W7"/>
<evidence type="ECO:0000313" key="3">
    <source>
        <dbReference type="Proteomes" id="UP000886653"/>
    </source>
</evidence>
<feature type="transmembrane region" description="Helical" evidence="1">
    <location>
        <begin position="21"/>
        <end position="44"/>
    </location>
</feature>
<keyword evidence="1" id="KW-1133">Transmembrane helix</keyword>
<gene>
    <name evidence="2" type="ORF">CROQUDRAFT_365828</name>
</gene>
<accession>A0A9P6T5W7</accession>
<keyword evidence="1" id="KW-0812">Transmembrane</keyword>
<keyword evidence="3" id="KW-1185">Reference proteome</keyword>
<organism evidence="2 3">
    <name type="scientific">Cronartium quercuum f. sp. fusiforme G11</name>
    <dbReference type="NCBI Taxonomy" id="708437"/>
    <lineage>
        <taxon>Eukaryota</taxon>
        <taxon>Fungi</taxon>
        <taxon>Dikarya</taxon>
        <taxon>Basidiomycota</taxon>
        <taxon>Pucciniomycotina</taxon>
        <taxon>Pucciniomycetes</taxon>
        <taxon>Pucciniales</taxon>
        <taxon>Coleosporiaceae</taxon>
        <taxon>Cronartium</taxon>
    </lineage>
</organism>
<name>A0A9P6T5W7_9BASI</name>
<sequence>MKELKGTSPDTMRFFFLFPPFLCYRLPVVMGLNPFFIIHFHFLFSVTDQARFSFALTLESLGTFLLLTFSRNLVLQGTDSRVLSYGTVRDS</sequence>
<feature type="transmembrane region" description="Helical" evidence="1">
    <location>
        <begin position="50"/>
        <end position="69"/>
    </location>
</feature>
<comment type="caution">
    <text evidence="2">The sequence shown here is derived from an EMBL/GenBank/DDBJ whole genome shotgun (WGS) entry which is preliminary data.</text>
</comment>